<reference evidence="1 2" key="1">
    <citation type="journal article" date="2023" name="Hortic Res">
        <title>Pangenome of water caltrop reveals structural variations and asymmetric subgenome divergence after allopolyploidization.</title>
        <authorList>
            <person name="Zhang X."/>
            <person name="Chen Y."/>
            <person name="Wang L."/>
            <person name="Yuan Y."/>
            <person name="Fang M."/>
            <person name="Shi L."/>
            <person name="Lu R."/>
            <person name="Comes H.P."/>
            <person name="Ma Y."/>
            <person name="Chen Y."/>
            <person name="Huang G."/>
            <person name="Zhou Y."/>
            <person name="Zheng Z."/>
            <person name="Qiu Y."/>
        </authorList>
    </citation>
    <scope>NUCLEOTIDE SEQUENCE [LARGE SCALE GENOMIC DNA]</scope>
    <source>
        <strain evidence="1">F231</strain>
    </source>
</reference>
<gene>
    <name evidence="1" type="ORF">SAY86_002916</name>
</gene>
<protein>
    <submittedName>
        <fullName evidence="1">Uncharacterized protein</fullName>
    </submittedName>
</protein>
<proteinExistence type="predicted"/>
<sequence length="113" mass="13150">MEMELEKQETRHVVSFEINVCLYPSRGRKDKSKESKRDAYSILEDRCFICRRQKKMMHRTRLVGLPSTGIIYDGFIHRWPCPQFPPCGSLCIYISLLVLNQTQRLSTVTVSGP</sequence>
<evidence type="ECO:0000313" key="1">
    <source>
        <dbReference type="EMBL" id="KAK4786227.1"/>
    </source>
</evidence>
<dbReference type="AlphaFoldDB" id="A0AAN7R1F5"/>
<keyword evidence="2" id="KW-1185">Reference proteome</keyword>
<evidence type="ECO:0000313" key="2">
    <source>
        <dbReference type="Proteomes" id="UP001346149"/>
    </source>
</evidence>
<dbReference type="EMBL" id="JAXQNO010000013">
    <property type="protein sequence ID" value="KAK4786227.1"/>
    <property type="molecule type" value="Genomic_DNA"/>
</dbReference>
<accession>A0AAN7R1F5</accession>
<comment type="caution">
    <text evidence="1">The sequence shown here is derived from an EMBL/GenBank/DDBJ whole genome shotgun (WGS) entry which is preliminary data.</text>
</comment>
<name>A0AAN7R1F5_TRANT</name>
<organism evidence="1 2">
    <name type="scientific">Trapa natans</name>
    <name type="common">Water chestnut</name>
    <dbReference type="NCBI Taxonomy" id="22666"/>
    <lineage>
        <taxon>Eukaryota</taxon>
        <taxon>Viridiplantae</taxon>
        <taxon>Streptophyta</taxon>
        <taxon>Embryophyta</taxon>
        <taxon>Tracheophyta</taxon>
        <taxon>Spermatophyta</taxon>
        <taxon>Magnoliopsida</taxon>
        <taxon>eudicotyledons</taxon>
        <taxon>Gunneridae</taxon>
        <taxon>Pentapetalae</taxon>
        <taxon>rosids</taxon>
        <taxon>malvids</taxon>
        <taxon>Myrtales</taxon>
        <taxon>Lythraceae</taxon>
        <taxon>Trapa</taxon>
    </lineage>
</organism>
<dbReference type="Proteomes" id="UP001346149">
    <property type="component" value="Unassembled WGS sequence"/>
</dbReference>